<gene>
    <name evidence="1" type="ORF">P8627_04265</name>
</gene>
<dbReference type="Pfam" id="PF10604">
    <property type="entry name" value="Polyketide_cyc2"/>
    <property type="match status" value="1"/>
</dbReference>
<dbReference type="EMBL" id="CP122537">
    <property type="protein sequence ID" value="WGH79488.1"/>
    <property type="molecule type" value="Genomic_DNA"/>
</dbReference>
<accession>A0ABY8LGG5</accession>
<keyword evidence="2" id="KW-1185">Reference proteome</keyword>
<dbReference type="InterPro" id="IPR023393">
    <property type="entry name" value="START-like_dom_sf"/>
</dbReference>
<name>A0ABY8LGG5_9RHOB</name>
<evidence type="ECO:0000313" key="1">
    <source>
        <dbReference type="EMBL" id="WGH79488.1"/>
    </source>
</evidence>
<dbReference type="InterPro" id="IPR019587">
    <property type="entry name" value="Polyketide_cyclase/dehydratase"/>
</dbReference>
<organism evidence="1 2">
    <name type="scientific">Jannaschia ovalis</name>
    <dbReference type="NCBI Taxonomy" id="3038773"/>
    <lineage>
        <taxon>Bacteria</taxon>
        <taxon>Pseudomonadati</taxon>
        <taxon>Pseudomonadota</taxon>
        <taxon>Alphaproteobacteria</taxon>
        <taxon>Rhodobacterales</taxon>
        <taxon>Roseobacteraceae</taxon>
        <taxon>Jannaschia</taxon>
    </lineage>
</organism>
<dbReference type="SUPFAM" id="SSF55961">
    <property type="entry name" value="Bet v1-like"/>
    <property type="match status" value="1"/>
</dbReference>
<dbReference type="RefSeq" id="WP_279966361.1">
    <property type="nucleotide sequence ID" value="NZ_CP122537.1"/>
</dbReference>
<sequence>MKFVAVEDIAAPIDHVWMRVADIDRFEGRLKRRVGRIERRPPGPAHPGTTWQARAAVAGKVRDVAMTLEAMEVPKLLSLSGGTDGMEVTIAVELELLNLRLTRLTVTSEARARSLAARLMLQSAKLARQTLAKRYKQRVADFASEVEAGFARG</sequence>
<dbReference type="Gene3D" id="3.30.530.20">
    <property type="match status" value="1"/>
</dbReference>
<reference evidence="1 2" key="1">
    <citation type="submission" date="2023-04" db="EMBL/GenBank/DDBJ databases">
        <title>Jannaschia ovalis sp. nov., a marine bacterium isolated from sea tidal flat.</title>
        <authorList>
            <person name="Kwon D.Y."/>
            <person name="Kim J.-J."/>
        </authorList>
    </citation>
    <scope>NUCLEOTIDE SEQUENCE [LARGE SCALE GENOMIC DNA]</scope>
    <source>
        <strain evidence="1 2">GRR-S6-38</strain>
    </source>
</reference>
<evidence type="ECO:0000313" key="2">
    <source>
        <dbReference type="Proteomes" id="UP001243420"/>
    </source>
</evidence>
<protein>
    <submittedName>
        <fullName evidence="1">SRPBCC family protein</fullName>
    </submittedName>
</protein>
<dbReference type="Proteomes" id="UP001243420">
    <property type="component" value="Chromosome"/>
</dbReference>
<proteinExistence type="predicted"/>